<dbReference type="NCBIfam" id="TIGR00338">
    <property type="entry name" value="serB"/>
    <property type="match status" value="1"/>
</dbReference>
<feature type="active site" description="Nucleophile" evidence="14">
    <location>
        <position position="100"/>
    </location>
</feature>
<dbReference type="PANTHER" id="PTHR43344:SF2">
    <property type="entry name" value="PHOSPHOSERINE PHOSPHATASE"/>
    <property type="match status" value="1"/>
</dbReference>
<evidence type="ECO:0000256" key="13">
    <source>
        <dbReference type="ARBA" id="ARBA00048523"/>
    </source>
</evidence>
<dbReference type="Proteomes" id="UP000672602">
    <property type="component" value="Unassembled WGS sequence"/>
</dbReference>
<dbReference type="InterPro" id="IPR023214">
    <property type="entry name" value="HAD_sf"/>
</dbReference>
<organism evidence="15 16">
    <name type="scientific">Marivibrio halodurans</name>
    <dbReference type="NCBI Taxonomy" id="2039722"/>
    <lineage>
        <taxon>Bacteria</taxon>
        <taxon>Pseudomonadati</taxon>
        <taxon>Pseudomonadota</taxon>
        <taxon>Alphaproteobacteria</taxon>
        <taxon>Rhodospirillales</taxon>
        <taxon>Rhodospirillaceae</taxon>
        <taxon>Marivibrio</taxon>
    </lineage>
</organism>
<dbReference type="InterPro" id="IPR050582">
    <property type="entry name" value="HAD-like_SerB"/>
</dbReference>
<evidence type="ECO:0000256" key="14">
    <source>
        <dbReference type="PIRSR" id="PIRSR604469-1"/>
    </source>
</evidence>
<dbReference type="GO" id="GO:0036424">
    <property type="term" value="F:L-phosphoserine phosphatase activity"/>
    <property type="evidence" value="ECO:0007669"/>
    <property type="project" value="InterPro"/>
</dbReference>
<proteinExistence type="inferred from homology"/>
<dbReference type="UniPathway" id="UPA00135">
    <property type="reaction ID" value="UER00198"/>
</dbReference>
<comment type="similarity">
    <text evidence="3">Belongs to the HAD-like hydrolase superfamily. SerB family.</text>
</comment>
<keyword evidence="16" id="KW-1185">Reference proteome</keyword>
<reference evidence="15" key="1">
    <citation type="submission" date="2021-04" db="EMBL/GenBank/DDBJ databases">
        <authorList>
            <person name="Zhang D.-C."/>
        </authorList>
    </citation>
    <scope>NUCLEOTIDE SEQUENCE</scope>
    <source>
        <strain evidence="15">CGMCC 1.15697</strain>
    </source>
</reference>
<dbReference type="SFLD" id="SFLDG01137">
    <property type="entry name" value="C1.6.1:_Phosphoserine_Phosphat"/>
    <property type="match status" value="1"/>
</dbReference>
<comment type="catalytic activity">
    <reaction evidence="13">
        <text>O-phospho-D-serine + H2O = D-serine + phosphate</text>
        <dbReference type="Rhea" id="RHEA:24873"/>
        <dbReference type="ChEBI" id="CHEBI:15377"/>
        <dbReference type="ChEBI" id="CHEBI:35247"/>
        <dbReference type="ChEBI" id="CHEBI:43474"/>
        <dbReference type="ChEBI" id="CHEBI:58680"/>
        <dbReference type="EC" id="3.1.3.3"/>
    </reaction>
</comment>
<dbReference type="SFLD" id="SFLDS00003">
    <property type="entry name" value="Haloacid_Dehalogenase"/>
    <property type="match status" value="1"/>
</dbReference>
<evidence type="ECO:0000256" key="10">
    <source>
        <dbReference type="ARBA" id="ARBA00023299"/>
    </source>
</evidence>
<sequence length="310" mass="33338">MSSAASAGQTATHVLTLVAPPDRGLTPDDVSIARARLKAAGAFSVGAEDWLCEELAADLPFDGLDRAAAHAAVDEEPALARLDRAAQPATGRRKRMLIADMDSTMIEIETLDTIAALLGIGEEVAEITARSMNGEIGFEESLTQRVALLADRPAEETLAHVMERVTYTPGGSVAVRTMARNGARCMLVSGGFTFTTEVVHRHLGFHAHKANRLEIVDGRFTGRVRGDIVGRATKLEALRALAHDIRADLSEAVTVGDGANDLDMLQAAGLGVGFRGKPIVREQAPHRIDYTDLSTLLYYQGYRFEEFETA</sequence>
<comment type="caution">
    <text evidence="15">The sequence shown here is derived from an EMBL/GenBank/DDBJ whole genome shotgun (WGS) entry which is preliminary data.</text>
</comment>
<dbReference type="EC" id="3.1.3.3" evidence="4"/>
<dbReference type="PANTHER" id="PTHR43344">
    <property type="entry name" value="PHOSPHOSERINE PHOSPHATASE"/>
    <property type="match status" value="1"/>
</dbReference>
<evidence type="ECO:0000256" key="3">
    <source>
        <dbReference type="ARBA" id="ARBA00009184"/>
    </source>
</evidence>
<dbReference type="RefSeq" id="WP_210681538.1">
    <property type="nucleotide sequence ID" value="NZ_JAGMWN010000003.1"/>
</dbReference>
<evidence type="ECO:0000256" key="2">
    <source>
        <dbReference type="ARBA" id="ARBA00005135"/>
    </source>
</evidence>
<evidence type="ECO:0000256" key="1">
    <source>
        <dbReference type="ARBA" id="ARBA00001946"/>
    </source>
</evidence>
<accession>A0A8J7S1N2</accession>
<keyword evidence="6" id="KW-0028">Amino-acid biosynthesis</keyword>
<dbReference type="InterPro" id="IPR004469">
    <property type="entry name" value="PSP"/>
</dbReference>
<keyword evidence="10" id="KW-0718">Serine biosynthesis</keyword>
<dbReference type="EMBL" id="JAGMWN010000003">
    <property type="protein sequence ID" value="MBP5856963.1"/>
    <property type="molecule type" value="Genomic_DNA"/>
</dbReference>
<keyword evidence="8 15" id="KW-0378">Hydrolase</keyword>
<evidence type="ECO:0000256" key="12">
    <source>
        <dbReference type="ARBA" id="ARBA00048138"/>
    </source>
</evidence>
<evidence type="ECO:0000313" key="15">
    <source>
        <dbReference type="EMBL" id="MBP5856963.1"/>
    </source>
</evidence>
<protein>
    <recommendedName>
        <fullName evidence="5">Phosphoserine phosphatase</fullName>
        <ecNumber evidence="4">3.1.3.3</ecNumber>
    </recommendedName>
    <alternativeName>
        <fullName evidence="11">O-phosphoserine phosphohydrolase</fullName>
    </alternativeName>
</protein>
<evidence type="ECO:0000256" key="11">
    <source>
        <dbReference type="ARBA" id="ARBA00031693"/>
    </source>
</evidence>
<evidence type="ECO:0000256" key="8">
    <source>
        <dbReference type="ARBA" id="ARBA00022801"/>
    </source>
</evidence>
<dbReference type="InterPro" id="IPR036412">
    <property type="entry name" value="HAD-like_sf"/>
</dbReference>
<name>A0A8J7S1N2_9PROT</name>
<dbReference type="GO" id="GO:0006564">
    <property type="term" value="P:L-serine biosynthetic process"/>
    <property type="evidence" value="ECO:0007669"/>
    <property type="project" value="UniProtKB-KW"/>
</dbReference>
<comment type="catalytic activity">
    <reaction evidence="12">
        <text>O-phospho-L-serine + H2O = L-serine + phosphate</text>
        <dbReference type="Rhea" id="RHEA:21208"/>
        <dbReference type="ChEBI" id="CHEBI:15377"/>
        <dbReference type="ChEBI" id="CHEBI:33384"/>
        <dbReference type="ChEBI" id="CHEBI:43474"/>
        <dbReference type="ChEBI" id="CHEBI:57524"/>
        <dbReference type="EC" id="3.1.3.3"/>
    </reaction>
</comment>
<dbReference type="NCBIfam" id="TIGR01488">
    <property type="entry name" value="HAD-SF-IB"/>
    <property type="match status" value="1"/>
</dbReference>
<evidence type="ECO:0000256" key="9">
    <source>
        <dbReference type="ARBA" id="ARBA00022842"/>
    </source>
</evidence>
<evidence type="ECO:0000313" key="16">
    <source>
        <dbReference type="Proteomes" id="UP000672602"/>
    </source>
</evidence>
<dbReference type="Pfam" id="PF12710">
    <property type="entry name" value="HAD"/>
    <property type="match status" value="1"/>
</dbReference>
<evidence type="ECO:0000256" key="5">
    <source>
        <dbReference type="ARBA" id="ARBA00015196"/>
    </source>
</evidence>
<dbReference type="GO" id="GO:0005737">
    <property type="term" value="C:cytoplasm"/>
    <property type="evidence" value="ECO:0007669"/>
    <property type="project" value="TreeGrafter"/>
</dbReference>
<keyword evidence="9" id="KW-0460">Magnesium</keyword>
<dbReference type="GO" id="GO:0000287">
    <property type="term" value="F:magnesium ion binding"/>
    <property type="evidence" value="ECO:0007669"/>
    <property type="project" value="TreeGrafter"/>
</dbReference>
<dbReference type="SUPFAM" id="SSF56784">
    <property type="entry name" value="HAD-like"/>
    <property type="match status" value="1"/>
</dbReference>
<keyword evidence="7" id="KW-0479">Metal-binding</keyword>
<comment type="cofactor">
    <cofactor evidence="1">
        <name>Mg(2+)</name>
        <dbReference type="ChEBI" id="CHEBI:18420"/>
    </cofactor>
</comment>
<evidence type="ECO:0000256" key="4">
    <source>
        <dbReference type="ARBA" id="ARBA00012640"/>
    </source>
</evidence>
<evidence type="ECO:0000256" key="7">
    <source>
        <dbReference type="ARBA" id="ARBA00022723"/>
    </source>
</evidence>
<evidence type="ECO:0000256" key="6">
    <source>
        <dbReference type="ARBA" id="ARBA00022605"/>
    </source>
</evidence>
<gene>
    <name evidence="15" type="primary">serB</name>
    <name evidence="15" type="ORF">KAJ83_08080</name>
</gene>
<feature type="active site" description="Proton donor" evidence="14">
    <location>
        <position position="102"/>
    </location>
</feature>
<dbReference type="SFLD" id="SFLDF00029">
    <property type="entry name" value="phosphoserine_phosphatase"/>
    <property type="match status" value="1"/>
</dbReference>
<comment type="pathway">
    <text evidence="2">Amino-acid biosynthesis; L-serine biosynthesis; L-serine from 3-phospho-D-glycerate: step 3/3.</text>
</comment>
<dbReference type="Gene3D" id="3.40.50.1000">
    <property type="entry name" value="HAD superfamily/HAD-like"/>
    <property type="match status" value="1"/>
</dbReference>
<dbReference type="SFLD" id="SFLDG01136">
    <property type="entry name" value="C1.6:_Phosphoserine_Phosphatas"/>
    <property type="match status" value="1"/>
</dbReference>
<dbReference type="AlphaFoldDB" id="A0A8J7S1N2"/>